<feature type="region of interest" description="Disordered" evidence="3">
    <location>
        <begin position="349"/>
        <end position="403"/>
    </location>
</feature>
<dbReference type="InterPro" id="IPR044867">
    <property type="entry name" value="DEUBAD_dom"/>
</dbReference>
<reference evidence="5" key="1">
    <citation type="journal article" date="2012" name="Nat. Biotechnol.">
        <title>Reference genome sequence of the model plant Setaria.</title>
        <authorList>
            <person name="Bennetzen J.L."/>
            <person name="Schmutz J."/>
            <person name="Wang H."/>
            <person name="Percifield R."/>
            <person name="Hawkins J."/>
            <person name="Pontaroli A.C."/>
            <person name="Estep M."/>
            <person name="Feng L."/>
            <person name="Vaughn J.N."/>
            <person name="Grimwood J."/>
            <person name="Jenkins J."/>
            <person name="Barry K."/>
            <person name="Lindquist E."/>
            <person name="Hellsten U."/>
            <person name="Deshpande S."/>
            <person name="Wang X."/>
            <person name="Wu X."/>
            <person name="Mitros T."/>
            <person name="Triplett J."/>
            <person name="Yang X."/>
            <person name="Ye C.Y."/>
            <person name="Mauro-Herrera M."/>
            <person name="Wang L."/>
            <person name="Li P."/>
            <person name="Sharma M."/>
            <person name="Sharma R."/>
            <person name="Ronald P.C."/>
            <person name="Panaud O."/>
            <person name="Kellogg E.A."/>
            <person name="Brutnell T.P."/>
            <person name="Doust A.N."/>
            <person name="Tuskan G.A."/>
            <person name="Rokhsar D."/>
            <person name="Devos K.M."/>
        </authorList>
    </citation>
    <scope>NUCLEOTIDE SEQUENCE [LARGE SCALE GENOMIC DNA]</scope>
    <source>
        <strain evidence="5">Yugu1</strain>
    </source>
</reference>
<dbReference type="PANTHER" id="PTHR13052">
    <property type="entry name" value="NFRKB-RELATED"/>
    <property type="match status" value="1"/>
</dbReference>
<keyword evidence="2" id="KW-0539">Nucleus</keyword>
<accession>A0A368PYH5</accession>
<evidence type="ECO:0000259" key="4">
    <source>
        <dbReference type="PROSITE" id="PS51916"/>
    </source>
</evidence>
<dbReference type="AlphaFoldDB" id="A0A368PYH5"/>
<gene>
    <name evidence="5" type="ORF">SETIT_2G127300v2</name>
</gene>
<organism evidence="5">
    <name type="scientific">Setaria italica</name>
    <name type="common">Foxtail millet</name>
    <name type="synonym">Panicum italicum</name>
    <dbReference type="NCBI Taxonomy" id="4555"/>
    <lineage>
        <taxon>Eukaryota</taxon>
        <taxon>Viridiplantae</taxon>
        <taxon>Streptophyta</taxon>
        <taxon>Embryophyta</taxon>
        <taxon>Tracheophyta</taxon>
        <taxon>Spermatophyta</taxon>
        <taxon>Magnoliopsida</taxon>
        <taxon>Liliopsida</taxon>
        <taxon>Poales</taxon>
        <taxon>Poaceae</taxon>
        <taxon>PACMAD clade</taxon>
        <taxon>Panicoideae</taxon>
        <taxon>Panicodae</taxon>
        <taxon>Paniceae</taxon>
        <taxon>Cenchrinae</taxon>
        <taxon>Setaria</taxon>
    </lineage>
</organism>
<sequence>MTPSKQKRLMNSTNSEQCRPLKKTKFDSSNCLVSLKPHIGLKWDQYLKRVVPIKEQVGILWSDLAPFIESKKQRSGLADVTYVPSEIFSLENLRGVLSYKVWSTCLTEDERKFLIQFLPGKTGEEENVRLLLTRKNHHFGNPLLSWSSSLCYGGIHPDAVLNKEKHMKKDEKAYHINLLNYHSKMVGTLKKWKKRWLSCADTENLFRDNPADQKQGVMQLTTTKSGIPLLQVAQSVDVSKVMSYIKVSRTQLMHIKRLKQSGDGIQIKHVSRVIGGLDKSHVKPYGALLEDEQRRLHEHWLNMSCNDVPAAVKVLTDRKVLIGKSRKLLNLELEEKNASFLRKADRLTQRTKKLGEPGAGEYDGSPNLENDHVYHSPQSMLQGGNDQSTPLQDRDDEKTTDMETSIHRIDSLNVEDHDLIVARGTDVTSQTEQNSDVQDQHCNGVSCVDNSISCCANNPDEQNEVLTDIKLYKDAMGVKDEDIKDISYEDTTCSNYNAESQQISSINYASPHINTIEKENLQVEDLDGVSYKGPPVHAHEQDQDLQSISHAIVKNSCGHNINISSEMSHPKANTVITDQEETGSIMMIPSNSSSLLPKSSGEQMHLGDFLGVNDQVAKGEKDRWQFVGPLQPHYNPPEGITYDGLGDSEIRQQYVSSGQQSSLVYLDNSVLSQQQVQLATTVFPLDNPVSFIEPLSNPQNNGQLDTAKDIEVASYPLQHAKSIKQSTGMLSLVNNHSAQSAPFPRSLKEQQQLTNQSCTTAQLHEDKDHDHNGVSCVDKGSSCCADNPDDWNGDFMDIELRKDGLGVNDEDIQEISNKDTAVNNNSESQEIKSINYTSTTIDTLDCENTELEYLDGVSYKDSSAHVCEQDHNLESISNAIVNHSCDHSANISSEKSHLKMNTVIVDQEETENIMMITSNSSTILPKSYGGQMYVEDFVDLNDRVAKGEKDRWQLAGPLQSHDHPPENINNGSGDLQITQPYLASEHQSSSVCLDNGVFSQQQAQLAKSVFPVDNPASVIEPFSNPQGNGQLQTGEIGAVSDTLQHACTIKQLIDESDDGLCAQLHEDYYADVSSPIKVNPPVSEQHSYTASASIDHNRHNWFPEGCQLHNSNLCGLESGDCLAQALPVGSSTDGALISAISQYKQPSAHMEHEAKNQVGLPKNVLPRTQEASPPFPDTCNCTQNMASSGNSDVAPDSLDNMQFTNFIQSNPGRAPDFTNRPSGGHGPDNSF</sequence>
<feature type="region of interest" description="Disordered" evidence="3">
    <location>
        <begin position="1206"/>
        <end position="1231"/>
    </location>
</feature>
<dbReference type="PROSITE" id="PS51916">
    <property type="entry name" value="DEUBAD"/>
    <property type="match status" value="1"/>
</dbReference>
<feature type="compositionally biased region" description="Polar residues" evidence="3">
    <location>
        <begin position="376"/>
        <end position="391"/>
    </location>
</feature>
<dbReference type="OrthoDB" id="70874at2759"/>
<evidence type="ECO:0000313" key="5">
    <source>
        <dbReference type="EMBL" id="RCV10663.1"/>
    </source>
</evidence>
<proteinExistence type="predicted"/>
<dbReference type="GO" id="GO:0031011">
    <property type="term" value="C:Ino80 complex"/>
    <property type="evidence" value="ECO:0007669"/>
    <property type="project" value="InterPro"/>
</dbReference>
<comment type="subcellular location">
    <subcellularLocation>
        <location evidence="1">Nucleus</location>
    </subcellularLocation>
</comment>
<dbReference type="PANTHER" id="PTHR13052:SF2">
    <property type="entry name" value="NUCLEAR FACTOR KAPPA-B-BINDING PROTEIN"/>
    <property type="match status" value="1"/>
</dbReference>
<dbReference type="EMBL" id="CM003529">
    <property type="protein sequence ID" value="RCV10663.1"/>
    <property type="molecule type" value="Genomic_DNA"/>
</dbReference>
<name>A0A368PYH5_SETIT</name>
<dbReference type="STRING" id="4555.A0A368PYH5"/>
<reference evidence="5" key="2">
    <citation type="submission" date="2015-07" db="EMBL/GenBank/DDBJ databases">
        <authorList>
            <person name="Noorani M."/>
        </authorList>
    </citation>
    <scope>NUCLEOTIDE SEQUENCE</scope>
    <source>
        <strain evidence="5">Yugu1</strain>
    </source>
</reference>
<dbReference type="InterPro" id="IPR024867">
    <property type="entry name" value="NFRKB"/>
</dbReference>
<protein>
    <recommendedName>
        <fullName evidence="4">DEUBAD domain-containing protein</fullName>
    </recommendedName>
</protein>
<feature type="domain" description="DEUBAD" evidence="4">
    <location>
        <begin position="84"/>
        <end position="195"/>
    </location>
</feature>
<evidence type="ECO:0000256" key="2">
    <source>
        <dbReference type="ARBA" id="ARBA00023242"/>
    </source>
</evidence>
<evidence type="ECO:0000256" key="3">
    <source>
        <dbReference type="SAM" id="MobiDB-lite"/>
    </source>
</evidence>
<dbReference type="CDD" id="cd21865">
    <property type="entry name" value="DEUBAD_NFRKB"/>
    <property type="match status" value="1"/>
</dbReference>
<feature type="compositionally biased region" description="Basic and acidic residues" evidence="3">
    <location>
        <begin position="392"/>
        <end position="403"/>
    </location>
</feature>
<evidence type="ECO:0000256" key="1">
    <source>
        <dbReference type="ARBA" id="ARBA00004123"/>
    </source>
</evidence>